<feature type="compositionally biased region" description="Basic and acidic residues" evidence="1">
    <location>
        <begin position="1"/>
        <end position="18"/>
    </location>
</feature>
<feature type="compositionally biased region" description="Gly residues" evidence="1">
    <location>
        <begin position="28"/>
        <end position="37"/>
    </location>
</feature>
<accession>S7JF42</accession>
<protein>
    <submittedName>
        <fullName evidence="2">Uncharacterized protein</fullName>
    </submittedName>
</protein>
<sequence>MTVFHPDRSKGVSRDAEKPTPIARSTGYNGGVGDPPD</sequence>
<dbReference type="Proteomes" id="UP000014854">
    <property type="component" value="Unassembled WGS sequence"/>
</dbReference>
<proteinExistence type="predicted"/>
<comment type="caution">
    <text evidence="2">The sequence shown here is derived from an EMBL/GenBank/DDBJ whole genome shotgun (WGS) entry which is preliminary data.</text>
</comment>
<gene>
    <name evidence="2" type="ORF">L910_1622</name>
</gene>
<feature type="region of interest" description="Disordered" evidence="1">
    <location>
        <begin position="1"/>
        <end position="37"/>
    </location>
</feature>
<dbReference type="EMBL" id="ASXS01000016">
    <property type="protein sequence ID" value="EPP20810.1"/>
    <property type="molecule type" value="Genomic_DNA"/>
</dbReference>
<evidence type="ECO:0000256" key="1">
    <source>
        <dbReference type="SAM" id="MobiDB-lite"/>
    </source>
</evidence>
<reference evidence="2 3" key="1">
    <citation type="journal article" date="2013" name="Gut Pathog.">
        <title>Evidence of a new metabolic capacity in an emerging diarrheal pathogen: lessons from the draft genomes of Vibrio fluvialis strains PG41 and I21563.</title>
        <authorList>
            <person name="Khatri I."/>
            <person name="Mahajan S."/>
            <person name="Dureja C."/>
            <person name="Subramanian S."/>
            <person name="Raychaudhuri S."/>
        </authorList>
    </citation>
    <scope>NUCLEOTIDE SEQUENCE [LARGE SCALE GENOMIC DNA]</scope>
    <source>
        <strain evidence="2 3">PG41</strain>
    </source>
</reference>
<organism evidence="2 3">
    <name type="scientific">Vibrio fluvialis PG41</name>
    <dbReference type="NCBI Taxonomy" id="1336752"/>
    <lineage>
        <taxon>Bacteria</taxon>
        <taxon>Pseudomonadati</taxon>
        <taxon>Pseudomonadota</taxon>
        <taxon>Gammaproteobacteria</taxon>
        <taxon>Vibrionales</taxon>
        <taxon>Vibrionaceae</taxon>
        <taxon>Vibrio</taxon>
    </lineage>
</organism>
<evidence type="ECO:0000313" key="2">
    <source>
        <dbReference type="EMBL" id="EPP20810.1"/>
    </source>
</evidence>
<name>S7JF42_VIBFL</name>
<dbReference type="AlphaFoldDB" id="S7JF42"/>
<evidence type="ECO:0000313" key="3">
    <source>
        <dbReference type="Proteomes" id="UP000014854"/>
    </source>
</evidence>